<reference evidence="1" key="1">
    <citation type="submission" date="2022-05" db="EMBL/GenBank/DDBJ databases">
        <title>Chromosome-level genome of Chaenocephalus aceratus.</title>
        <authorList>
            <person name="Park H."/>
        </authorList>
    </citation>
    <scope>NUCLEOTIDE SEQUENCE</scope>
    <source>
        <strain evidence="1">KU_202001</strain>
    </source>
</reference>
<evidence type="ECO:0000313" key="1">
    <source>
        <dbReference type="EMBL" id="KAI4815259.1"/>
    </source>
</evidence>
<gene>
    <name evidence="1" type="ORF">KUCAC02_005412</name>
</gene>
<organism evidence="1 2">
    <name type="scientific">Chaenocephalus aceratus</name>
    <name type="common">Blackfin icefish</name>
    <name type="synonym">Chaenichthys aceratus</name>
    <dbReference type="NCBI Taxonomy" id="36190"/>
    <lineage>
        <taxon>Eukaryota</taxon>
        <taxon>Metazoa</taxon>
        <taxon>Chordata</taxon>
        <taxon>Craniata</taxon>
        <taxon>Vertebrata</taxon>
        <taxon>Euteleostomi</taxon>
        <taxon>Actinopterygii</taxon>
        <taxon>Neopterygii</taxon>
        <taxon>Teleostei</taxon>
        <taxon>Neoteleostei</taxon>
        <taxon>Acanthomorphata</taxon>
        <taxon>Eupercaria</taxon>
        <taxon>Perciformes</taxon>
        <taxon>Notothenioidei</taxon>
        <taxon>Channichthyidae</taxon>
        <taxon>Chaenocephalus</taxon>
    </lineage>
</organism>
<protein>
    <submittedName>
        <fullName evidence="1">Uncharacterized protein</fullName>
    </submittedName>
</protein>
<sequence>MDGDYVIGGVFSIHSNMHTAKHNYTTMPEPLSCAGSINPRELRFSRAMVFAIEQINNSTELLPGIKLGYEIYDSCASVSVAVHVAFQLSGGLDPVFNTGDKCLQSGMVMAVVGESGSTPSISVSRIIGPFNIPQVSYFATCACLSDKQQYPSFFRTIPSDQFQADALAKLVKHFGWTWIGAVRSDSDYGNNGMASFLHAARKEGICVEYSESFFRTHPRSRIQRVADVIRRSTAKVVVAFISPGDMTILLEELSIKPSPPRQWIGSESWVTDRDMLRFSFCAGAIGFGIEKSVIPGLRDFLLDLSPSKVAESPLLTMFWEEAFNCRLCVKLADSEPLALQSGGDVVIGGLFPLHIVAPKPQNSYHSKPQLTPCKGGLVQLVTFLSWLWVGTIGTTDDYSQYGIQAFSSQFKKQGGCVAFHLIIPKSPSVTELQDIANKLQSSTAQVVVVFATEGQLLDLFLELAERNVTGIQWVASEAWVTASLLTSPHFHPILEGTLGFSFPGVMIPDLEEFLLNVRPSPKPGHEFVNMFWEDLFGCRLEFRGEGSKEREADTLLQHLKKVNFTNQFEEKVYFDSNGEPVPLYDIINWQKDSKGKIRFVKVGSYDGSALLRQQLQIDHSTIVWTEGQAQVGHTSLKMSLPDIQFQVLPDDSNDFSTFCISIGSTECTKCPEYHWPDKEKVKCVAGIEEFLSFHDAMGIILVALTLLGVVLTTIVTVVFHRFRTTPIVKANNSEISFLLLLSLKLCFLCSLVFIGQPSVWTCRLRQATFAISFVLCLSCLLVKTIVVLLAFRANEHASRALKLFGPCQQRSLIICTIAPQVCLCAGWLLGAPSFPFKNPNYQASTGKKHNLFN</sequence>
<name>A0ACB9WNJ9_CHAAC</name>
<accession>A0ACB9WNJ9</accession>
<proteinExistence type="predicted"/>
<comment type="caution">
    <text evidence="1">The sequence shown here is derived from an EMBL/GenBank/DDBJ whole genome shotgun (WGS) entry which is preliminary data.</text>
</comment>
<dbReference type="EMBL" id="CM043797">
    <property type="protein sequence ID" value="KAI4815259.1"/>
    <property type="molecule type" value="Genomic_DNA"/>
</dbReference>
<dbReference type="Proteomes" id="UP001057452">
    <property type="component" value="Chromosome 13"/>
</dbReference>
<evidence type="ECO:0000313" key="2">
    <source>
        <dbReference type="Proteomes" id="UP001057452"/>
    </source>
</evidence>
<keyword evidence="2" id="KW-1185">Reference proteome</keyword>